<dbReference type="RefSeq" id="WP_210057783.1">
    <property type="nucleotide sequence ID" value="NZ_BAAAMH010000033.1"/>
</dbReference>
<dbReference type="Pfam" id="PF01553">
    <property type="entry name" value="Acyltransferase"/>
    <property type="match status" value="1"/>
</dbReference>
<dbReference type="CDD" id="cd07989">
    <property type="entry name" value="LPLAT_AGPAT-like"/>
    <property type="match status" value="1"/>
</dbReference>
<evidence type="ECO:0000259" key="4">
    <source>
        <dbReference type="SMART" id="SM00563"/>
    </source>
</evidence>
<keyword evidence="2 5" id="KW-0012">Acyltransferase</keyword>
<reference evidence="5 6" key="1">
    <citation type="submission" date="2021-03" db="EMBL/GenBank/DDBJ databases">
        <title>Sequencing the genomes of 1000 actinobacteria strains.</title>
        <authorList>
            <person name="Klenk H.-P."/>
        </authorList>
    </citation>
    <scope>NUCLEOTIDE SEQUENCE [LARGE SCALE GENOMIC DNA]</scope>
    <source>
        <strain evidence="5 6">DSM 12936</strain>
    </source>
</reference>
<sequence length="260" mass="28075">MLYWVLKWFLFVPVIKVAFRPWIEGKENVPSSGPAILVANHISAGDTYLIPALIPRRLTFPAKAEAFAGTGLRGRVLKWFLEGVGMLPLDRSGGRASATSMTGVLGVLERGDLLGIFPEGTRSPDGRLHKGKTGVARLVLQARVPVLPIGVVDTQFVRLPLLGIPVMRRPGVRIGEPLDFDRYAGAGNDRDVLRYVTDEIMAAVQELSGQTYVDAYASSVKSAAAEGRVFETTVLERPGAGRPVPPVPAPLPPVDEQVHP</sequence>
<keyword evidence="6" id="KW-1185">Reference proteome</keyword>
<evidence type="ECO:0000256" key="2">
    <source>
        <dbReference type="ARBA" id="ARBA00023315"/>
    </source>
</evidence>
<dbReference type="InterPro" id="IPR002123">
    <property type="entry name" value="Plipid/glycerol_acylTrfase"/>
</dbReference>
<dbReference type="EC" id="2.3.1.51" evidence="5"/>
<dbReference type="EMBL" id="JAGIOB010000001">
    <property type="protein sequence ID" value="MBP2418351.1"/>
    <property type="molecule type" value="Genomic_DNA"/>
</dbReference>
<evidence type="ECO:0000313" key="5">
    <source>
        <dbReference type="EMBL" id="MBP2418351.1"/>
    </source>
</evidence>
<name>A0ABS4ZBC6_9ACTN</name>
<dbReference type="SMART" id="SM00563">
    <property type="entry name" value="PlsC"/>
    <property type="match status" value="1"/>
</dbReference>
<gene>
    <name evidence="5" type="ORF">JOF54_003273</name>
</gene>
<evidence type="ECO:0000313" key="6">
    <source>
        <dbReference type="Proteomes" id="UP000758168"/>
    </source>
</evidence>
<protein>
    <submittedName>
        <fullName evidence="5">1-acyl-sn-glycerol-3-phosphate acyltransferase</fullName>
        <ecNumber evidence="5">2.3.1.51</ecNumber>
    </submittedName>
</protein>
<accession>A0ABS4ZBC6</accession>
<feature type="region of interest" description="Disordered" evidence="3">
    <location>
        <begin position="236"/>
        <end position="260"/>
    </location>
</feature>
<feature type="domain" description="Phospholipid/glycerol acyltransferase" evidence="4">
    <location>
        <begin position="35"/>
        <end position="154"/>
    </location>
</feature>
<comment type="caution">
    <text evidence="5">The sequence shown here is derived from an EMBL/GenBank/DDBJ whole genome shotgun (WGS) entry which is preliminary data.</text>
</comment>
<dbReference type="SUPFAM" id="SSF69593">
    <property type="entry name" value="Glycerol-3-phosphate (1)-acyltransferase"/>
    <property type="match status" value="1"/>
</dbReference>
<dbReference type="PANTHER" id="PTHR10434">
    <property type="entry name" value="1-ACYL-SN-GLYCEROL-3-PHOSPHATE ACYLTRANSFERASE"/>
    <property type="match status" value="1"/>
</dbReference>
<feature type="compositionally biased region" description="Pro residues" evidence="3">
    <location>
        <begin position="243"/>
        <end position="253"/>
    </location>
</feature>
<dbReference type="GO" id="GO:0003841">
    <property type="term" value="F:1-acylglycerol-3-phosphate O-acyltransferase activity"/>
    <property type="evidence" value="ECO:0007669"/>
    <property type="project" value="UniProtKB-EC"/>
</dbReference>
<evidence type="ECO:0000256" key="1">
    <source>
        <dbReference type="ARBA" id="ARBA00022679"/>
    </source>
</evidence>
<proteinExistence type="predicted"/>
<dbReference type="PANTHER" id="PTHR10434:SF11">
    <property type="entry name" value="1-ACYL-SN-GLYCEROL-3-PHOSPHATE ACYLTRANSFERASE"/>
    <property type="match status" value="1"/>
</dbReference>
<organism evidence="5 6">
    <name type="scientific">Microlunatus capsulatus</name>
    <dbReference type="NCBI Taxonomy" id="99117"/>
    <lineage>
        <taxon>Bacteria</taxon>
        <taxon>Bacillati</taxon>
        <taxon>Actinomycetota</taxon>
        <taxon>Actinomycetes</taxon>
        <taxon>Propionibacteriales</taxon>
        <taxon>Propionibacteriaceae</taxon>
        <taxon>Microlunatus</taxon>
    </lineage>
</organism>
<keyword evidence="1 5" id="KW-0808">Transferase</keyword>
<evidence type="ECO:0000256" key="3">
    <source>
        <dbReference type="SAM" id="MobiDB-lite"/>
    </source>
</evidence>
<dbReference type="Proteomes" id="UP000758168">
    <property type="component" value="Unassembled WGS sequence"/>
</dbReference>